<dbReference type="GO" id="GO:0003723">
    <property type="term" value="F:RNA binding"/>
    <property type="evidence" value="ECO:0007669"/>
    <property type="project" value="InterPro"/>
</dbReference>
<dbReference type="EMBL" id="JARGEI010000024">
    <property type="protein sequence ID" value="KAJ8709379.1"/>
    <property type="molecule type" value="Genomic_DNA"/>
</dbReference>
<feature type="compositionally biased region" description="Basic and acidic residues" evidence="22">
    <location>
        <begin position="634"/>
        <end position="643"/>
    </location>
</feature>
<dbReference type="GO" id="GO:0005634">
    <property type="term" value="C:nucleus"/>
    <property type="evidence" value="ECO:0007669"/>
    <property type="project" value="UniProtKB-SubCell"/>
</dbReference>
<comment type="catalytic activity">
    <reaction evidence="10">
        <text>a uridine in tRNA = a pseudouridine in tRNA</text>
        <dbReference type="Rhea" id="RHEA:54572"/>
        <dbReference type="Rhea" id="RHEA-COMP:13339"/>
        <dbReference type="Rhea" id="RHEA-COMP:13934"/>
        <dbReference type="ChEBI" id="CHEBI:65314"/>
        <dbReference type="ChEBI" id="CHEBI:65315"/>
    </reaction>
</comment>
<evidence type="ECO:0000256" key="20">
    <source>
        <dbReference type="PIRSR" id="PIRSR641708-1"/>
    </source>
</evidence>
<dbReference type="EC" id="5.4.99.12" evidence="14"/>
<feature type="region of interest" description="Disordered" evidence="22">
    <location>
        <begin position="69"/>
        <end position="88"/>
    </location>
</feature>
<dbReference type="FunFam" id="3.30.70.660:FF:000002">
    <property type="entry name" value="tRNA pseudouridine synthase"/>
    <property type="match status" value="1"/>
</dbReference>
<evidence type="ECO:0000256" key="3">
    <source>
        <dbReference type="ARBA" id="ARBA00004123"/>
    </source>
</evidence>
<gene>
    <name evidence="25" type="ORF">PYW07_009205</name>
</gene>
<feature type="domain" description="DDE Tnp4" evidence="24">
    <location>
        <begin position="376"/>
        <end position="479"/>
    </location>
</feature>
<evidence type="ECO:0000259" key="24">
    <source>
        <dbReference type="Pfam" id="PF13359"/>
    </source>
</evidence>
<dbReference type="InterPro" id="IPR020094">
    <property type="entry name" value="TruA/RsuA/RluB/E/F_N"/>
</dbReference>
<proteinExistence type="inferred from homology"/>
<feature type="compositionally biased region" description="Polar residues" evidence="22">
    <location>
        <begin position="644"/>
        <end position="654"/>
    </location>
</feature>
<feature type="domain" description="Pseudouridine synthase I TruA alpha/beta" evidence="23">
    <location>
        <begin position="482"/>
        <end position="545"/>
    </location>
</feature>
<protein>
    <recommendedName>
        <fullName evidence="15">Pseudouridylate synthase 1 homolog</fullName>
        <ecNumber evidence="14">5.4.99.12</ecNumber>
    </recommendedName>
    <alternativeName>
        <fullName evidence="16">tRNA pseudouridine synthase 1</fullName>
    </alternativeName>
    <alternativeName>
        <fullName evidence="19">tRNA pseudouridine(38-40) synthase</fullName>
    </alternativeName>
    <alternativeName>
        <fullName evidence="17">tRNA pseudouridylate synthase I</fullName>
    </alternativeName>
    <alternativeName>
        <fullName evidence="18">tRNA-uridine isomerase I</fullName>
    </alternativeName>
</protein>
<dbReference type="GO" id="GO:1990481">
    <property type="term" value="P:mRNA pseudouridine synthesis"/>
    <property type="evidence" value="ECO:0007669"/>
    <property type="project" value="TreeGrafter"/>
</dbReference>
<evidence type="ECO:0000256" key="15">
    <source>
        <dbReference type="ARBA" id="ARBA00068582"/>
    </source>
</evidence>
<evidence type="ECO:0000256" key="9">
    <source>
        <dbReference type="ARBA" id="ARBA00023242"/>
    </source>
</evidence>
<keyword evidence="9" id="KW-0539">Nucleus</keyword>
<reference evidence="25" key="1">
    <citation type="submission" date="2023-03" db="EMBL/GenBank/DDBJ databases">
        <title>Chromosome-level genomes of two armyworms, Mythimna separata and Mythimna loreyi, provide insights into the biosynthesis and reception of sex pheromones.</title>
        <authorList>
            <person name="Zhao H."/>
        </authorList>
    </citation>
    <scope>NUCLEOTIDE SEQUENCE</scope>
    <source>
        <strain evidence="25">BeijingLab</strain>
        <tissue evidence="25">Pupa</tissue>
    </source>
</reference>
<keyword evidence="8" id="KW-0413">Isomerase</keyword>
<evidence type="ECO:0000256" key="11">
    <source>
        <dbReference type="ARBA" id="ARBA00052184"/>
    </source>
</evidence>
<dbReference type="InterPro" id="IPR001406">
    <property type="entry name" value="PsdUridine_synth_TruA"/>
</dbReference>
<dbReference type="PANTHER" id="PTHR11142:SF4">
    <property type="entry name" value="PSEUDOURIDYLATE SYNTHASE 1 HOMOLOG"/>
    <property type="match status" value="1"/>
</dbReference>
<evidence type="ECO:0000256" key="19">
    <source>
        <dbReference type="ARBA" id="ARBA00081344"/>
    </source>
</evidence>
<dbReference type="Pfam" id="PF13359">
    <property type="entry name" value="DDE_Tnp_4"/>
    <property type="match status" value="1"/>
</dbReference>
<dbReference type="InterPro" id="IPR020103">
    <property type="entry name" value="PsdUridine_synth_cat_dom_sf"/>
</dbReference>
<accession>A0AAD7YBK0</accession>
<feature type="region of interest" description="Disordered" evidence="22">
    <location>
        <begin position="597"/>
        <end position="704"/>
    </location>
</feature>
<comment type="subunit">
    <text evidence="13">Monomer. Forms a complex with RARG and the SRA1 RNA in the nucleus.</text>
</comment>
<evidence type="ECO:0000256" key="18">
    <source>
        <dbReference type="ARBA" id="ARBA00080849"/>
    </source>
</evidence>
<dbReference type="InterPro" id="IPR027806">
    <property type="entry name" value="HARBI1_dom"/>
</dbReference>
<keyword evidence="26" id="KW-1185">Reference proteome</keyword>
<evidence type="ECO:0000256" key="22">
    <source>
        <dbReference type="SAM" id="MobiDB-lite"/>
    </source>
</evidence>
<comment type="catalytic activity">
    <reaction evidence="11">
        <text>uridine(38/39/40) in tRNA = pseudouridine(38/39/40) in tRNA</text>
        <dbReference type="Rhea" id="RHEA:22376"/>
        <dbReference type="Rhea" id="RHEA-COMP:10085"/>
        <dbReference type="Rhea" id="RHEA-COMP:10087"/>
        <dbReference type="ChEBI" id="CHEBI:65314"/>
        <dbReference type="ChEBI" id="CHEBI:65315"/>
        <dbReference type="EC" id="5.4.99.12"/>
    </reaction>
</comment>
<dbReference type="PANTHER" id="PTHR11142">
    <property type="entry name" value="PSEUDOURIDYLATE SYNTHASE"/>
    <property type="match status" value="1"/>
</dbReference>
<comment type="cofactor">
    <cofactor evidence="2">
        <name>a divalent metal cation</name>
        <dbReference type="ChEBI" id="CHEBI:60240"/>
    </cofactor>
</comment>
<evidence type="ECO:0000259" key="23">
    <source>
        <dbReference type="Pfam" id="PF01416"/>
    </source>
</evidence>
<dbReference type="FunFam" id="3.30.70.580:FF:000002">
    <property type="entry name" value="tRNA pseudouridine synthase"/>
    <property type="match status" value="1"/>
</dbReference>
<evidence type="ECO:0000256" key="8">
    <source>
        <dbReference type="ARBA" id="ARBA00023235"/>
    </source>
</evidence>
<evidence type="ECO:0000256" key="14">
    <source>
        <dbReference type="ARBA" id="ARBA00066509"/>
    </source>
</evidence>
<evidence type="ECO:0000256" key="2">
    <source>
        <dbReference type="ARBA" id="ARBA00001968"/>
    </source>
</evidence>
<dbReference type="Gene3D" id="3.30.70.580">
    <property type="entry name" value="Pseudouridine synthase I, catalytic domain, N-terminal subdomain"/>
    <property type="match status" value="1"/>
</dbReference>
<evidence type="ECO:0000256" key="13">
    <source>
        <dbReference type="ARBA" id="ARBA00064589"/>
    </source>
</evidence>
<evidence type="ECO:0000256" key="10">
    <source>
        <dbReference type="ARBA" id="ARBA00036943"/>
    </source>
</evidence>
<comment type="catalytic activity">
    <reaction evidence="1">
        <text>a uridine in mRNA = a pseudouridine in mRNA</text>
        <dbReference type="Rhea" id="RHEA:56644"/>
        <dbReference type="Rhea" id="RHEA-COMP:14658"/>
        <dbReference type="Rhea" id="RHEA-COMP:14659"/>
        <dbReference type="ChEBI" id="CHEBI:65314"/>
        <dbReference type="ChEBI" id="CHEBI:65315"/>
    </reaction>
</comment>
<dbReference type="Pfam" id="PF01416">
    <property type="entry name" value="PseudoU_synth_1"/>
    <property type="match status" value="1"/>
</dbReference>
<feature type="compositionally biased region" description="Basic and acidic residues" evidence="22">
    <location>
        <begin position="597"/>
        <end position="616"/>
    </location>
</feature>
<dbReference type="GO" id="GO:0006397">
    <property type="term" value="P:mRNA processing"/>
    <property type="evidence" value="ECO:0007669"/>
    <property type="project" value="UniProtKB-KW"/>
</dbReference>
<comment type="caution">
    <text evidence="25">The sequence shown here is derived from an EMBL/GenBank/DDBJ whole genome shotgun (WGS) entry which is preliminary data.</text>
</comment>
<dbReference type="CDD" id="cd02568">
    <property type="entry name" value="PseudoU_synth_PUS1_PUS2"/>
    <property type="match status" value="1"/>
</dbReference>
<evidence type="ECO:0000313" key="25">
    <source>
        <dbReference type="EMBL" id="KAJ8709379.1"/>
    </source>
</evidence>
<evidence type="ECO:0000256" key="12">
    <source>
        <dbReference type="ARBA" id="ARBA00053709"/>
    </source>
</evidence>
<evidence type="ECO:0000256" key="4">
    <source>
        <dbReference type="ARBA" id="ARBA00009375"/>
    </source>
</evidence>
<dbReference type="InterPro" id="IPR020095">
    <property type="entry name" value="PsdUridine_synth_TruA_C"/>
</dbReference>
<keyword evidence="7" id="KW-0479">Metal-binding</keyword>
<dbReference type="InterPro" id="IPR020097">
    <property type="entry name" value="PsdUridine_synth_TruA_a/b_dom"/>
</dbReference>
<evidence type="ECO:0000256" key="16">
    <source>
        <dbReference type="ARBA" id="ARBA00075153"/>
    </source>
</evidence>
<comment type="subcellular location">
    <subcellularLocation>
        <location evidence="3">Nucleus</location>
    </subcellularLocation>
</comment>
<feature type="binding site" evidence="21">
    <location>
        <position position="213"/>
    </location>
    <ligand>
        <name>substrate</name>
    </ligand>
</feature>
<dbReference type="AlphaFoldDB" id="A0AAD7YBK0"/>
<keyword evidence="6" id="KW-0819">tRNA processing</keyword>
<sequence>MSATIFRLFVNSLRHNLPRHPIRSALQVRPISAMEVATVDNKIAEESPKETQEIVPNKNLTRFKKRFMKRQWQQSDNENQNGETEQKKVCERPVERIKKKKVVLLLGYCGVDYYGMQRNPGVRTIEEDLLRALMEAKYVTEDDFNNQQNTQFQRSSRTDKGVSAARQVVSLKLPLEVDVAEINKRLPESIKVFCVKRVTNKFNSKSKCNARTYSYTLPTYVLEPSLVTDEEKRQYRITEEKKEQINKVLSVYKGTKSYHNFTEKKHFQDPSSLRFMMGFTLDRVFVDSDMEFAVLLVKVLCALSFYATGSYQRIVGMAKYLGQTTVSKCVKEVTDALVTPAILNTFIRFPSTRADRDLIKSNFFAKYGFPGVIGCIDGSHFHIFTPSKEIEHLFYCRKHFHSLNVQMICDSDCRILNVNAKYGGATHDAFIWENSIANNYMQELHRNNEHVWLLGDSGYPQRPWLMTPIPDATEGTPAYKYTAIHGKTRGQSFMLHQIRKMVGLAIAVVRGHTDSSILEKVFAKEKVMIPTAPGLGLVLDTVHYDRYDAKFKESHDSLTWSDVEDEIHEFIHKHIYPVIVKGEVEGKSMETWLEKLQKHSYEPSEESPEKPDEKELAAGGDDDDDDDAGDDGGDQNKKSKDSSNIDARSNLSKNETPEIEVSYVESSEKSGNIAEDKVEESEIKDSAISESVLVDDSANNKSNQ</sequence>
<dbReference type="GO" id="GO:0031119">
    <property type="term" value="P:tRNA pseudouridine synthesis"/>
    <property type="evidence" value="ECO:0007669"/>
    <property type="project" value="InterPro"/>
</dbReference>
<dbReference type="GO" id="GO:0046872">
    <property type="term" value="F:metal ion binding"/>
    <property type="evidence" value="ECO:0007669"/>
    <property type="project" value="UniProtKB-KW"/>
</dbReference>
<keyword evidence="5" id="KW-0507">mRNA processing</keyword>
<evidence type="ECO:0000256" key="6">
    <source>
        <dbReference type="ARBA" id="ARBA00022694"/>
    </source>
</evidence>
<dbReference type="GO" id="GO:0160147">
    <property type="term" value="F:tRNA pseudouridine(38-40) synthase activity"/>
    <property type="evidence" value="ECO:0007669"/>
    <property type="project" value="UniProtKB-EC"/>
</dbReference>
<comment type="similarity">
    <text evidence="4">Belongs to the tRNA pseudouridine synthase TruA family.</text>
</comment>
<feature type="compositionally biased region" description="Basic and acidic residues" evidence="22">
    <location>
        <begin position="674"/>
        <end position="687"/>
    </location>
</feature>
<name>A0AAD7YBK0_MYTSE</name>
<dbReference type="SUPFAM" id="SSF55120">
    <property type="entry name" value="Pseudouridine synthase"/>
    <property type="match status" value="2"/>
</dbReference>
<feature type="active site" description="Nucleophile" evidence="20">
    <location>
        <position position="159"/>
    </location>
</feature>
<feature type="compositionally biased region" description="Acidic residues" evidence="22">
    <location>
        <begin position="620"/>
        <end position="633"/>
    </location>
</feature>
<evidence type="ECO:0000256" key="1">
    <source>
        <dbReference type="ARBA" id="ARBA00001166"/>
    </source>
</evidence>
<dbReference type="Gene3D" id="3.30.70.660">
    <property type="entry name" value="Pseudouridine synthase I, catalytic domain, C-terminal subdomain"/>
    <property type="match status" value="2"/>
</dbReference>
<evidence type="ECO:0000256" key="21">
    <source>
        <dbReference type="PIRSR" id="PIRSR641708-2"/>
    </source>
</evidence>
<evidence type="ECO:0000256" key="17">
    <source>
        <dbReference type="ARBA" id="ARBA00079087"/>
    </source>
</evidence>
<dbReference type="Proteomes" id="UP001231518">
    <property type="component" value="Chromosome 22"/>
</dbReference>
<evidence type="ECO:0000256" key="7">
    <source>
        <dbReference type="ARBA" id="ARBA00022723"/>
    </source>
</evidence>
<evidence type="ECO:0000256" key="5">
    <source>
        <dbReference type="ARBA" id="ARBA00022664"/>
    </source>
</evidence>
<evidence type="ECO:0000313" key="26">
    <source>
        <dbReference type="Proteomes" id="UP001231518"/>
    </source>
</evidence>
<comment type="function">
    <text evidence="12">Pseudouridylate synthase that catalyzes pseudouridylation of tRNAs and mRNAs. Acts on positions 27/28 in the anticodon stem and also positions 34 and 36 in the anticodon of an intron containing tRNA. Also catalyzes pseudouridylation of mRNAs: mediates pseudouridylation of mRNAs with the consensus sequence 5'-UGUAG-3'. Acts as a regulator of pre-mRNA splicing by mediating pseudouridylation of pre-mRNAs at locations associated with alternatively spliced regions. Pseudouridylation of pre-mRNAs near splice sites directly regulates mRNA splicing and mRNA 3'-end processing. Involved in regulation of nuclear receptor activity through pseudouridylation of SRA1 mRNA.</text>
</comment>
<dbReference type="InterPro" id="IPR041708">
    <property type="entry name" value="PUS1/PUS2-like"/>
</dbReference>
<organism evidence="25 26">
    <name type="scientific">Mythimna separata</name>
    <name type="common">Oriental armyworm</name>
    <name type="synonym">Pseudaletia separata</name>
    <dbReference type="NCBI Taxonomy" id="271217"/>
    <lineage>
        <taxon>Eukaryota</taxon>
        <taxon>Metazoa</taxon>
        <taxon>Ecdysozoa</taxon>
        <taxon>Arthropoda</taxon>
        <taxon>Hexapoda</taxon>
        <taxon>Insecta</taxon>
        <taxon>Pterygota</taxon>
        <taxon>Neoptera</taxon>
        <taxon>Endopterygota</taxon>
        <taxon>Lepidoptera</taxon>
        <taxon>Glossata</taxon>
        <taxon>Ditrysia</taxon>
        <taxon>Noctuoidea</taxon>
        <taxon>Noctuidae</taxon>
        <taxon>Noctuinae</taxon>
        <taxon>Hadenini</taxon>
        <taxon>Mythimna</taxon>
    </lineage>
</organism>
<feature type="compositionally biased region" description="Polar residues" evidence="22">
    <location>
        <begin position="71"/>
        <end position="83"/>
    </location>
</feature>